<dbReference type="Proteomes" id="UP000828390">
    <property type="component" value="Unassembled WGS sequence"/>
</dbReference>
<comment type="caution">
    <text evidence="1">The sequence shown here is derived from an EMBL/GenBank/DDBJ whole genome shotgun (WGS) entry which is preliminary data.</text>
</comment>
<accession>A0A9D4I7X0</accession>
<dbReference type="InterPro" id="IPR027897">
    <property type="entry name" value="DUF4559"/>
</dbReference>
<dbReference type="AlphaFoldDB" id="A0A9D4I7X0"/>
<evidence type="ECO:0000313" key="1">
    <source>
        <dbReference type="EMBL" id="KAH3753206.1"/>
    </source>
</evidence>
<sequence length="175" mass="19967">MEERFKKKEAKNWLKCISAAYTTTDVIAQLADLGFKAFYTHIRTDMRAKHGILETTTCSSCSDVFQQCSLCSNIGNRIWGNHRFKQARPLKGPSWSNTDSKKWCTDSWELAKCYMPPTGYKDKTSAATTDFNGIIGAMYNCAWMQKYFTDDLSKNTNICTQVFDKLSINVYLSVI</sequence>
<dbReference type="EMBL" id="JAIWYP010000010">
    <property type="protein sequence ID" value="KAH3753206.1"/>
    <property type="molecule type" value="Genomic_DNA"/>
</dbReference>
<evidence type="ECO:0000313" key="2">
    <source>
        <dbReference type="Proteomes" id="UP000828390"/>
    </source>
</evidence>
<reference evidence="1" key="2">
    <citation type="submission" date="2020-11" db="EMBL/GenBank/DDBJ databases">
        <authorList>
            <person name="McCartney M.A."/>
            <person name="Auch B."/>
            <person name="Kono T."/>
            <person name="Mallez S."/>
            <person name="Becker A."/>
            <person name="Gohl D.M."/>
            <person name="Silverstein K.A.T."/>
            <person name="Koren S."/>
            <person name="Bechman K.B."/>
            <person name="Herman A."/>
            <person name="Abrahante J.E."/>
            <person name="Garbe J."/>
        </authorList>
    </citation>
    <scope>NUCLEOTIDE SEQUENCE</scope>
    <source>
        <strain evidence="1">Duluth1</strain>
        <tissue evidence="1">Whole animal</tissue>
    </source>
</reference>
<proteinExistence type="predicted"/>
<dbReference type="Pfam" id="PF15112">
    <property type="entry name" value="DUF4559"/>
    <property type="match status" value="1"/>
</dbReference>
<reference evidence="1" key="1">
    <citation type="journal article" date="2019" name="bioRxiv">
        <title>The Genome of the Zebra Mussel, Dreissena polymorpha: A Resource for Invasive Species Research.</title>
        <authorList>
            <person name="McCartney M.A."/>
            <person name="Auch B."/>
            <person name="Kono T."/>
            <person name="Mallez S."/>
            <person name="Zhang Y."/>
            <person name="Obille A."/>
            <person name="Becker A."/>
            <person name="Abrahante J.E."/>
            <person name="Garbe J."/>
            <person name="Badalamenti J.P."/>
            <person name="Herman A."/>
            <person name="Mangelson H."/>
            <person name="Liachko I."/>
            <person name="Sullivan S."/>
            <person name="Sone E.D."/>
            <person name="Koren S."/>
            <person name="Silverstein K.A.T."/>
            <person name="Beckman K.B."/>
            <person name="Gohl D.M."/>
        </authorList>
    </citation>
    <scope>NUCLEOTIDE SEQUENCE</scope>
    <source>
        <strain evidence="1">Duluth1</strain>
        <tissue evidence="1">Whole animal</tissue>
    </source>
</reference>
<dbReference type="PANTHER" id="PTHR35083:SF1">
    <property type="entry name" value="RGD1565685 PROTEIN"/>
    <property type="match status" value="1"/>
</dbReference>
<gene>
    <name evidence="1" type="ORF">DPMN_187840</name>
</gene>
<protein>
    <submittedName>
        <fullName evidence="1">Uncharacterized protein</fullName>
    </submittedName>
</protein>
<organism evidence="1 2">
    <name type="scientific">Dreissena polymorpha</name>
    <name type="common">Zebra mussel</name>
    <name type="synonym">Mytilus polymorpha</name>
    <dbReference type="NCBI Taxonomy" id="45954"/>
    <lineage>
        <taxon>Eukaryota</taxon>
        <taxon>Metazoa</taxon>
        <taxon>Spiralia</taxon>
        <taxon>Lophotrochozoa</taxon>
        <taxon>Mollusca</taxon>
        <taxon>Bivalvia</taxon>
        <taxon>Autobranchia</taxon>
        <taxon>Heteroconchia</taxon>
        <taxon>Euheterodonta</taxon>
        <taxon>Imparidentia</taxon>
        <taxon>Neoheterodontei</taxon>
        <taxon>Myida</taxon>
        <taxon>Dreissenoidea</taxon>
        <taxon>Dreissenidae</taxon>
        <taxon>Dreissena</taxon>
    </lineage>
</organism>
<dbReference type="PANTHER" id="PTHR35083">
    <property type="entry name" value="RGD1565685 PROTEIN"/>
    <property type="match status" value="1"/>
</dbReference>
<name>A0A9D4I7X0_DREPO</name>
<keyword evidence="2" id="KW-1185">Reference proteome</keyword>